<dbReference type="eggNOG" id="ENOG502SNYF">
    <property type="taxonomic scope" value="Eukaryota"/>
</dbReference>
<evidence type="ECO:0000313" key="4">
    <source>
        <dbReference type="Proteomes" id="UP000030651"/>
    </source>
</evidence>
<evidence type="ECO:0000256" key="1">
    <source>
        <dbReference type="SAM" id="MobiDB-lite"/>
    </source>
</evidence>
<dbReference type="KEGG" id="pfy:PFICI_11887"/>
<name>W3WRK7_PESFW</name>
<dbReference type="EMBL" id="KI912117">
    <property type="protein sequence ID" value="ETS76500.1"/>
    <property type="molecule type" value="Genomic_DNA"/>
</dbReference>
<accession>W3WRK7</accession>
<evidence type="ECO:0000259" key="2">
    <source>
        <dbReference type="Pfam" id="PF24355"/>
    </source>
</evidence>
<feature type="region of interest" description="Disordered" evidence="1">
    <location>
        <begin position="372"/>
        <end position="417"/>
    </location>
</feature>
<keyword evidence="4" id="KW-1185">Reference proteome</keyword>
<dbReference type="InParanoid" id="W3WRK7"/>
<dbReference type="STRING" id="1229662.W3WRK7"/>
<gene>
    <name evidence="3" type="ORF">PFICI_11887</name>
</gene>
<dbReference type="GeneID" id="19276900"/>
<feature type="region of interest" description="Disordered" evidence="1">
    <location>
        <begin position="129"/>
        <end position="153"/>
    </location>
</feature>
<organism evidence="3 4">
    <name type="scientific">Pestalotiopsis fici (strain W106-1 / CGMCC3.15140)</name>
    <dbReference type="NCBI Taxonomy" id="1229662"/>
    <lineage>
        <taxon>Eukaryota</taxon>
        <taxon>Fungi</taxon>
        <taxon>Dikarya</taxon>
        <taxon>Ascomycota</taxon>
        <taxon>Pezizomycotina</taxon>
        <taxon>Sordariomycetes</taxon>
        <taxon>Xylariomycetidae</taxon>
        <taxon>Amphisphaeriales</taxon>
        <taxon>Sporocadaceae</taxon>
        <taxon>Pestalotiopsis</taxon>
    </lineage>
</organism>
<dbReference type="Proteomes" id="UP000030651">
    <property type="component" value="Unassembled WGS sequence"/>
</dbReference>
<feature type="region of interest" description="Disordered" evidence="1">
    <location>
        <begin position="598"/>
        <end position="640"/>
    </location>
</feature>
<proteinExistence type="predicted"/>
<dbReference type="RefSeq" id="XP_007838659.1">
    <property type="nucleotide sequence ID" value="XM_007840468.1"/>
</dbReference>
<reference evidence="4" key="1">
    <citation type="journal article" date="2015" name="BMC Genomics">
        <title>Genomic and transcriptomic analysis of the endophytic fungus Pestalotiopsis fici reveals its lifestyle and high potential for synthesis of natural products.</title>
        <authorList>
            <person name="Wang X."/>
            <person name="Zhang X."/>
            <person name="Liu L."/>
            <person name="Xiang M."/>
            <person name="Wang W."/>
            <person name="Sun X."/>
            <person name="Che Y."/>
            <person name="Guo L."/>
            <person name="Liu G."/>
            <person name="Guo L."/>
            <person name="Wang C."/>
            <person name="Yin W.B."/>
            <person name="Stadler M."/>
            <person name="Zhang X."/>
            <person name="Liu X."/>
        </authorList>
    </citation>
    <scope>NUCLEOTIDE SEQUENCE [LARGE SCALE GENOMIC DNA]</scope>
    <source>
        <strain evidence="4">W106-1 / CGMCC3.15140</strain>
    </source>
</reference>
<dbReference type="PANTHER" id="PTHR39611:SF2">
    <property type="entry name" value="HYDROXYPROLINE-RICH GLYCOPROTEIN DZ-HRGP"/>
    <property type="match status" value="1"/>
</dbReference>
<sequence length="640" mass="71113">MVGHDMEIPGDVGIVARLCQACIDIIKTMTVNGAEDQSFQAHIVPLMRIQHSLVLWDIDHSVANGNLDSILQTSRGLQKATLVPLRSIIRILAFDMLRYVPLRTREQILGQRYEYQLLLDESEFSLCRDDDSDEEHTASEPDEDASETTDSEESGIHVILHRLSNLVRCLFDLGGALESPAPDPEYLYPSGTTEPSLNISPYQAYAQKIRDRFPSAPKTVIEYLGQANLKRYQRIMQRIREEEEEEEAQVRDTHASPTDIHSTAGATEIARNSSAWAWLMDAEFRDSALGSSIPTGTSRSRSSLSEASSTISAMAGEAWKSFPRLTDDAKHGKPFQCDACGRILVISKTRQWNRHLEEISAAALPRNASEHIGDDEASEVSASSHASSAVPASQYSDHEDNGPVNEEESTGDTGVNEEAPITYGYLFNEDRSPTEMLEALLGSIFNYAVAFIEDAADVPGGLLYMTPHRTAALYRLAGLNYDSLFADAPHKAISYIWEVLGVQHVLLPGENDFQPPSIPGLTRNGFIRWQSIQILLGPEEHVPFMQHAALHWGLRHPRTGQLLPRDLPANSFPKVCDPEIDRWHKECADHLRNNYREPSKTRMTPLTGGAMGPDGWAEKANKPEKNPYPWVDGPSVNSTP</sequence>
<feature type="compositionally biased region" description="Acidic residues" evidence="1">
    <location>
        <begin position="130"/>
        <end position="153"/>
    </location>
</feature>
<feature type="domain" description="DUF7514" evidence="2">
    <location>
        <begin position="424"/>
        <end position="588"/>
    </location>
</feature>
<dbReference type="OrthoDB" id="20872at2759"/>
<feature type="compositionally biased region" description="Low complexity" evidence="1">
    <location>
        <begin position="379"/>
        <end position="393"/>
    </location>
</feature>
<dbReference type="InterPro" id="IPR055936">
    <property type="entry name" value="DUF7514"/>
</dbReference>
<dbReference type="Pfam" id="PF24355">
    <property type="entry name" value="DUF7514"/>
    <property type="match status" value="1"/>
</dbReference>
<evidence type="ECO:0000313" key="3">
    <source>
        <dbReference type="EMBL" id="ETS76500.1"/>
    </source>
</evidence>
<protein>
    <recommendedName>
        <fullName evidence="2">DUF7514 domain-containing protein</fullName>
    </recommendedName>
</protein>
<feature type="compositionally biased region" description="Basic and acidic residues" evidence="1">
    <location>
        <begin position="616"/>
        <end position="625"/>
    </location>
</feature>
<feature type="region of interest" description="Disordered" evidence="1">
    <location>
        <begin position="241"/>
        <end position="260"/>
    </location>
</feature>
<dbReference type="AlphaFoldDB" id="W3WRK7"/>
<dbReference type="HOGENOM" id="CLU_427650_0_0_1"/>
<dbReference type="PANTHER" id="PTHR39611">
    <property type="entry name" value="HYDROXYPROLINE-RICH GLYCOPROTEIN DZ-HRGP-RELATED"/>
    <property type="match status" value="1"/>
</dbReference>